<evidence type="ECO:0000256" key="7">
    <source>
        <dbReference type="SAM" id="Phobius"/>
    </source>
</evidence>
<accession>A0A9W9LYC0</accession>
<name>A0A9W9LYC0_9EURO</name>
<dbReference type="Proteomes" id="UP001146351">
    <property type="component" value="Unassembled WGS sequence"/>
</dbReference>
<reference evidence="9" key="2">
    <citation type="journal article" date="2023" name="IMA Fungus">
        <title>Comparative genomic study of the Penicillium genus elucidates a diverse pangenome and 15 lateral gene transfer events.</title>
        <authorList>
            <person name="Petersen C."/>
            <person name="Sorensen T."/>
            <person name="Nielsen M.R."/>
            <person name="Sondergaard T.E."/>
            <person name="Sorensen J.L."/>
            <person name="Fitzpatrick D.A."/>
            <person name="Frisvad J.C."/>
            <person name="Nielsen K.L."/>
        </authorList>
    </citation>
    <scope>NUCLEOTIDE SEQUENCE</scope>
    <source>
        <strain evidence="9">IBT 21917</strain>
    </source>
</reference>
<dbReference type="AlphaFoldDB" id="A0A9W9LYC0"/>
<feature type="transmembrane region" description="Helical" evidence="7">
    <location>
        <begin position="20"/>
        <end position="39"/>
    </location>
</feature>
<dbReference type="InterPro" id="IPR049326">
    <property type="entry name" value="Rhodopsin_dom_fungi"/>
</dbReference>
<evidence type="ECO:0000256" key="6">
    <source>
        <dbReference type="SAM" id="MobiDB-lite"/>
    </source>
</evidence>
<dbReference type="OrthoDB" id="5417887at2759"/>
<feature type="transmembrane region" description="Helical" evidence="7">
    <location>
        <begin position="132"/>
        <end position="156"/>
    </location>
</feature>
<evidence type="ECO:0000256" key="1">
    <source>
        <dbReference type="ARBA" id="ARBA00004141"/>
    </source>
</evidence>
<comment type="similarity">
    <text evidence="5">Belongs to the SAT4 family.</text>
</comment>
<feature type="transmembrane region" description="Helical" evidence="7">
    <location>
        <begin position="176"/>
        <end position="202"/>
    </location>
</feature>
<evidence type="ECO:0000259" key="8">
    <source>
        <dbReference type="Pfam" id="PF20684"/>
    </source>
</evidence>
<dbReference type="PANTHER" id="PTHR33048:SF155">
    <property type="entry name" value="INTEGRAL MEMBRANE PROTEIN"/>
    <property type="match status" value="1"/>
</dbReference>
<evidence type="ECO:0000256" key="4">
    <source>
        <dbReference type="ARBA" id="ARBA00023136"/>
    </source>
</evidence>
<keyword evidence="4 7" id="KW-0472">Membrane</keyword>
<dbReference type="GO" id="GO:0016020">
    <property type="term" value="C:membrane"/>
    <property type="evidence" value="ECO:0007669"/>
    <property type="project" value="UniProtKB-SubCell"/>
</dbReference>
<proteinExistence type="inferred from homology"/>
<feature type="transmembrane region" description="Helical" evidence="7">
    <location>
        <begin position="51"/>
        <end position="71"/>
    </location>
</feature>
<dbReference type="EMBL" id="JAPQKO010000001">
    <property type="protein sequence ID" value="KAJ5182591.1"/>
    <property type="molecule type" value="Genomic_DNA"/>
</dbReference>
<evidence type="ECO:0000256" key="5">
    <source>
        <dbReference type="ARBA" id="ARBA00038359"/>
    </source>
</evidence>
<dbReference type="PANTHER" id="PTHR33048">
    <property type="entry name" value="PTH11-LIKE INTEGRAL MEMBRANE PROTEIN (AFU_ORTHOLOGUE AFUA_5G11245)"/>
    <property type="match status" value="1"/>
</dbReference>
<evidence type="ECO:0000313" key="10">
    <source>
        <dbReference type="Proteomes" id="UP001146351"/>
    </source>
</evidence>
<dbReference type="InterPro" id="IPR052337">
    <property type="entry name" value="SAT4-like"/>
</dbReference>
<protein>
    <recommendedName>
        <fullName evidence="8">Rhodopsin domain-containing protein</fullName>
    </recommendedName>
</protein>
<keyword evidence="3 7" id="KW-1133">Transmembrane helix</keyword>
<reference evidence="9" key="1">
    <citation type="submission" date="2022-11" db="EMBL/GenBank/DDBJ databases">
        <authorList>
            <person name="Petersen C."/>
        </authorList>
    </citation>
    <scope>NUCLEOTIDE SEQUENCE</scope>
    <source>
        <strain evidence="9">IBT 21917</strain>
    </source>
</reference>
<keyword evidence="2 7" id="KW-0812">Transmembrane</keyword>
<feature type="region of interest" description="Disordered" evidence="6">
    <location>
        <begin position="305"/>
        <end position="337"/>
    </location>
</feature>
<evidence type="ECO:0000256" key="2">
    <source>
        <dbReference type="ARBA" id="ARBA00022692"/>
    </source>
</evidence>
<feature type="transmembrane region" description="Helical" evidence="7">
    <location>
        <begin position="214"/>
        <end position="236"/>
    </location>
</feature>
<feature type="domain" description="Rhodopsin" evidence="8">
    <location>
        <begin position="33"/>
        <end position="283"/>
    </location>
</feature>
<feature type="compositionally biased region" description="Basic and acidic residues" evidence="6">
    <location>
        <begin position="317"/>
        <end position="337"/>
    </location>
</feature>
<comment type="subcellular location">
    <subcellularLocation>
        <location evidence="1">Membrane</location>
        <topology evidence="1">Multi-pass membrane protein</topology>
    </subcellularLocation>
</comment>
<evidence type="ECO:0000256" key="3">
    <source>
        <dbReference type="ARBA" id="ARBA00022989"/>
    </source>
</evidence>
<comment type="caution">
    <text evidence="9">The sequence shown here is derived from an EMBL/GenBank/DDBJ whole genome shotgun (WGS) entry which is preliminary data.</text>
</comment>
<feature type="transmembrane region" description="Helical" evidence="7">
    <location>
        <begin position="91"/>
        <end position="120"/>
    </location>
</feature>
<dbReference type="Pfam" id="PF20684">
    <property type="entry name" value="Fung_rhodopsin"/>
    <property type="match status" value="1"/>
</dbReference>
<gene>
    <name evidence="9" type="ORF">N7492_000207</name>
</gene>
<sequence length="351" mass="39021">MSAPMIDDLKQLAHDAPAATWPFTAIATILFFMRTFSRVRLQKDSFGWDDAVITVSWAISISGAAFFQISVNRTHQVIADPTTPSKVSPAAFWALFTAAWGYVTVALPKLVVGILICRLFRPKPWLRTTIMTYCVIFNIISLLALIFSFTQCSPVAGQWDPFNHPDVHCWNKNVQLTVTSISCVLSAITDIAFTLYPAFIIWKLKMPTWTKVGAISLMSLGLASFALAIVKLYAIFMLANSSQNGGGVYGTLYWCIDMILWSRLESDFVISAACLPAAPPCFRVVKRMVTGAGTEPAYPTYKNFSRSYKSSPRSRTHKDPDALELNPKDEHPGDDWGIKVGTEITTTYNYL</sequence>
<evidence type="ECO:0000313" key="9">
    <source>
        <dbReference type="EMBL" id="KAJ5182591.1"/>
    </source>
</evidence>
<keyword evidence="10" id="KW-1185">Reference proteome</keyword>
<organism evidence="9 10">
    <name type="scientific">Penicillium capsulatum</name>
    <dbReference type="NCBI Taxonomy" id="69766"/>
    <lineage>
        <taxon>Eukaryota</taxon>
        <taxon>Fungi</taxon>
        <taxon>Dikarya</taxon>
        <taxon>Ascomycota</taxon>
        <taxon>Pezizomycotina</taxon>
        <taxon>Eurotiomycetes</taxon>
        <taxon>Eurotiomycetidae</taxon>
        <taxon>Eurotiales</taxon>
        <taxon>Aspergillaceae</taxon>
        <taxon>Penicillium</taxon>
    </lineage>
</organism>